<keyword evidence="2" id="KW-1185">Reference proteome</keyword>
<gene>
    <name evidence="1" type="ORF">P154DRAFT_516695</name>
</gene>
<sequence length="76" mass="8384">MFVSAFQTRSRIVCLTAGLFRLHHPSTLGCSRGLAHSNGVEYPYTRTALTFTPVSCSPFPPSNTVSRHCFPRGAKR</sequence>
<dbReference type="AlphaFoldDB" id="A0A6A5X4R8"/>
<name>A0A6A5X4R8_9PLEO</name>
<evidence type="ECO:0000313" key="1">
    <source>
        <dbReference type="EMBL" id="KAF2007919.1"/>
    </source>
</evidence>
<dbReference type="EMBL" id="ML977556">
    <property type="protein sequence ID" value="KAF2007919.1"/>
    <property type="molecule type" value="Genomic_DNA"/>
</dbReference>
<evidence type="ECO:0000313" key="2">
    <source>
        <dbReference type="Proteomes" id="UP000799779"/>
    </source>
</evidence>
<accession>A0A6A5X4R8</accession>
<reference evidence="1" key="1">
    <citation type="journal article" date="2020" name="Stud. Mycol.">
        <title>101 Dothideomycetes genomes: a test case for predicting lifestyles and emergence of pathogens.</title>
        <authorList>
            <person name="Haridas S."/>
            <person name="Albert R."/>
            <person name="Binder M."/>
            <person name="Bloem J."/>
            <person name="Labutti K."/>
            <person name="Salamov A."/>
            <person name="Andreopoulos B."/>
            <person name="Baker S."/>
            <person name="Barry K."/>
            <person name="Bills G."/>
            <person name="Bluhm B."/>
            <person name="Cannon C."/>
            <person name="Castanera R."/>
            <person name="Culley D."/>
            <person name="Daum C."/>
            <person name="Ezra D."/>
            <person name="Gonzalez J."/>
            <person name="Henrissat B."/>
            <person name="Kuo A."/>
            <person name="Liang C."/>
            <person name="Lipzen A."/>
            <person name="Lutzoni F."/>
            <person name="Magnuson J."/>
            <person name="Mondo S."/>
            <person name="Nolan M."/>
            <person name="Ohm R."/>
            <person name="Pangilinan J."/>
            <person name="Park H.-J."/>
            <person name="Ramirez L."/>
            <person name="Alfaro M."/>
            <person name="Sun H."/>
            <person name="Tritt A."/>
            <person name="Yoshinaga Y."/>
            <person name="Zwiers L.-H."/>
            <person name="Turgeon B."/>
            <person name="Goodwin S."/>
            <person name="Spatafora J."/>
            <person name="Crous P."/>
            <person name="Grigoriev I."/>
        </authorList>
    </citation>
    <scope>NUCLEOTIDE SEQUENCE</scope>
    <source>
        <strain evidence="1">CBS 123094</strain>
    </source>
</reference>
<organism evidence="1 2">
    <name type="scientific">Amniculicola lignicola CBS 123094</name>
    <dbReference type="NCBI Taxonomy" id="1392246"/>
    <lineage>
        <taxon>Eukaryota</taxon>
        <taxon>Fungi</taxon>
        <taxon>Dikarya</taxon>
        <taxon>Ascomycota</taxon>
        <taxon>Pezizomycotina</taxon>
        <taxon>Dothideomycetes</taxon>
        <taxon>Pleosporomycetidae</taxon>
        <taxon>Pleosporales</taxon>
        <taxon>Amniculicolaceae</taxon>
        <taxon>Amniculicola</taxon>
    </lineage>
</organism>
<proteinExistence type="predicted"/>
<protein>
    <submittedName>
        <fullName evidence="1">Uncharacterized protein</fullName>
    </submittedName>
</protein>
<dbReference type="Proteomes" id="UP000799779">
    <property type="component" value="Unassembled WGS sequence"/>
</dbReference>